<feature type="domain" description="Cyclin C-terminal" evidence="14">
    <location>
        <begin position="1009"/>
        <end position="1126"/>
    </location>
</feature>
<feature type="domain" description="Cyclin-like" evidence="13">
    <location>
        <begin position="1013"/>
        <end position="1095"/>
    </location>
</feature>
<evidence type="ECO:0000256" key="10">
    <source>
        <dbReference type="ARBA" id="ARBA00023306"/>
    </source>
</evidence>
<dbReference type="GO" id="GO:0060271">
    <property type="term" value="P:cilium assembly"/>
    <property type="evidence" value="ECO:0007669"/>
    <property type="project" value="TreeGrafter"/>
</dbReference>
<dbReference type="Pfam" id="PF23349">
    <property type="entry name" value="BBS7_hp"/>
    <property type="match status" value="1"/>
</dbReference>
<dbReference type="EMBL" id="VCAZ01000128">
    <property type="protein sequence ID" value="TSV81513.1"/>
    <property type="molecule type" value="Genomic_DNA"/>
</dbReference>
<dbReference type="CDD" id="cd20561">
    <property type="entry name" value="CYCLIN_CCNA2_rpt1"/>
    <property type="match status" value="1"/>
</dbReference>
<comment type="similarity">
    <text evidence="3">Belongs to the cyclin family. Cyclin AB subfamily.</text>
</comment>
<dbReference type="SUPFAM" id="SSF47954">
    <property type="entry name" value="Cyclin-like"/>
    <property type="match status" value="2"/>
</dbReference>
<keyword evidence="8 11" id="KW-0195">Cyclin</keyword>
<name>A0A556V5R4_BAGYA</name>
<keyword evidence="9" id="KW-0539">Nucleus</keyword>
<dbReference type="GO" id="GO:0000307">
    <property type="term" value="C:cyclin-dependent protein kinase holoenzyme complex"/>
    <property type="evidence" value="ECO:0007669"/>
    <property type="project" value="UniProtKB-ARBA"/>
</dbReference>
<dbReference type="Pfam" id="PF23743">
    <property type="entry name" value="Beta-prop_BBS7"/>
    <property type="match status" value="1"/>
</dbReference>
<dbReference type="InterPro" id="IPR032447">
    <property type="entry name" value="Cyclin-A_N"/>
</dbReference>
<feature type="coiled-coil region" evidence="12">
    <location>
        <begin position="321"/>
        <end position="348"/>
    </location>
</feature>
<keyword evidence="6" id="KW-0132">Cell division</keyword>
<keyword evidence="12" id="KW-0175">Coiled coil</keyword>
<evidence type="ECO:0000256" key="3">
    <source>
        <dbReference type="ARBA" id="ARBA00006955"/>
    </source>
</evidence>
<dbReference type="GO" id="GO:0016020">
    <property type="term" value="C:membrane"/>
    <property type="evidence" value="ECO:0007669"/>
    <property type="project" value="TreeGrafter"/>
</dbReference>
<dbReference type="Pfam" id="PF23360">
    <property type="entry name" value="BBS7_GAE"/>
    <property type="match status" value="1"/>
</dbReference>
<dbReference type="GO" id="GO:0051301">
    <property type="term" value="P:cell division"/>
    <property type="evidence" value="ECO:0007669"/>
    <property type="project" value="UniProtKB-KW"/>
</dbReference>
<dbReference type="InterPro" id="IPR056335">
    <property type="entry name" value="BBS7_hairpin"/>
</dbReference>
<reference evidence="15 16" key="1">
    <citation type="journal article" date="2019" name="Genome Biol. Evol.">
        <title>Whole-Genome Sequencing of the Giant Devil Catfish, Bagarius yarrelli.</title>
        <authorList>
            <person name="Jiang W."/>
            <person name="Lv Y."/>
            <person name="Cheng L."/>
            <person name="Yang K."/>
            <person name="Chao B."/>
            <person name="Wang X."/>
            <person name="Li Y."/>
            <person name="Pan X."/>
            <person name="You X."/>
            <person name="Zhang Y."/>
            <person name="Yang J."/>
            <person name="Li J."/>
            <person name="Zhang X."/>
            <person name="Liu S."/>
            <person name="Sun C."/>
            <person name="Yang J."/>
            <person name="Shi Q."/>
        </authorList>
    </citation>
    <scope>NUCLEOTIDE SEQUENCE [LARGE SCALE GENOMIC DNA]</scope>
    <source>
        <strain evidence="15">JWS20170419001</strain>
        <tissue evidence="15">Muscle</tissue>
    </source>
</reference>
<proteinExistence type="inferred from homology"/>
<dbReference type="GO" id="GO:0008104">
    <property type="term" value="P:intracellular protein localization"/>
    <property type="evidence" value="ECO:0007669"/>
    <property type="project" value="TreeGrafter"/>
</dbReference>
<dbReference type="InterPro" id="IPR036915">
    <property type="entry name" value="Cyclin-like_sf"/>
</dbReference>
<dbReference type="SUPFAM" id="SSF50978">
    <property type="entry name" value="WD40 repeat-like"/>
    <property type="match status" value="1"/>
</dbReference>
<evidence type="ECO:0000259" key="14">
    <source>
        <dbReference type="SMART" id="SM01332"/>
    </source>
</evidence>
<evidence type="ECO:0000256" key="11">
    <source>
        <dbReference type="RuleBase" id="RU000383"/>
    </source>
</evidence>
<gene>
    <name evidence="15" type="ORF">Baya_13343</name>
</gene>
<evidence type="ECO:0000256" key="2">
    <source>
        <dbReference type="ARBA" id="ARBA00004496"/>
    </source>
</evidence>
<evidence type="ECO:0000256" key="5">
    <source>
        <dbReference type="ARBA" id="ARBA00022490"/>
    </source>
</evidence>
<evidence type="ECO:0000313" key="15">
    <source>
        <dbReference type="EMBL" id="TSV81513.1"/>
    </source>
</evidence>
<dbReference type="InterPro" id="IPR036322">
    <property type="entry name" value="WD40_repeat_dom_sf"/>
</dbReference>
<dbReference type="InterPro" id="IPR004367">
    <property type="entry name" value="Cyclin_C-dom"/>
</dbReference>
<dbReference type="Pfam" id="PF02984">
    <property type="entry name" value="Cyclin_C"/>
    <property type="match status" value="1"/>
</dbReference>
<dbReference type="CDD" id="cd20564">
    <property type="entry name" value="CYCLIN_CCNA2_rpt2"/>
    <property type="match status" value="1"/>
</dbReference>
<dbReference type="FunFam" id="1.10.472.10:FF:000037">
    <property type="entry name" value="Cyclin-A2"/>
    <property type="match status" value="1"/>
</dbReference>
<dbReference type="Proteomes" id="UP000319801">
    <property type="component" value="Unassembled WGS sequence"/>
</dbReference>
<dbReference type="InterPro" id="IPR056334">
    <property type="entry name" value="BBS7_GAE_dom"/>
</dbReference>
<dbReference type="Pfam" id="PF00134">
    <property type="entry name" value="Cyclin_N"/>
    <property type="match status" value="1"/>
</dbReference>
<dbReference type="GO" id="GO:0043005">
    <property type="term" value="C:neuron projection"/>
    <property type="evidence" value="ECO:0007669"/>
    <property type="project" value="TreeGrafter"/>
</dbReference>
<dbReference type="PANTHER" id="PTHR16074">
    <property type="entry name" value="BARDET-BIEDL SYNDROME 7 PROTEIN"/>
    <property type="match status" value="1"/>
</dbReference>
<sequence length="1132" mass="126181">MRLVMLLQKLPLLVPPTEHGGQSLSLISQQVGVTSPKTMKLLPAVGRKATQKVAVADHDGVINCFGMKKGEAVPLFKSLPGQKISRLALGGALGTPQEKIFVCSGSEVKGYTKKGKQFLSFEANLTESINAMCVSGADLFVCANYVYNHYSDCKDRDYFLSGDKITDMVCLPVETVERTVPVLACQDRVLRILQGSALLYDVKISGPPSVLELHNRDGGKNGEEVLYGTTDGKLGLVQLRSSAPVSKWEVDNEKKKGGVLCIDTFDILGDGVKDILVGRDDGTVEIYSLDNSNEPTLRWVSGLSTEPQQMEDGPGDEVKMSRETQAKVAALRAELDQLQVKVIQGREKYQQSSQSTTAVSAVPVFSINDRFTLCQEDASYSLTLEVQTAIDNLLLQSDVPIDLLDVDKNSAVVSFSECDSEPNGNFLLATYRCQANTTRLELKVRSIEGQYGTLQAYVTPRLQPKTCQVRQYQIKPLSLHQRTHSMEHSRPMNTLRLVGQFSFAELHSWIVFCLPEVPEKTPAGESVTFYFQNTFLGTQLKASYCKGEGNFKSDNISTISILKDVLSKEATKRKISLNISYEVNEDSVSHTLRMIHPKLEYQLLLAKKVQLIDALKELQVHEGSADFLIPEYRNILDESARLLEEYKKQPAHLERLYGMITDLFIDKFKFKGQNVKTKVSQLLEILDNYDLNSLLFGFLAGFSKSDFTSSIFCKMSAGGNAEAVYQENLENLPARVRGPNKTRVENQENRPATRTVLGALANNPRRQPAVRASKQAAAPQACKSDDCIQSYAEKPAVKQPAFQIHVDEPDGACSRIRASAKTAVVDSSPLALNPTVTRLRQPLATIDLPMDLSFDSPMDMSIVEGEERTVNVNEVVDYAAEIHTHLREMEVKCRPKAAYMTKQPDITNSMRAILVDWLVEVGEEYKLHNETLYLAVNYIDRFLSSMSVLRGKLQLVGTAAMLLASKFEEIYPPEVAEFVYITDDTYTKKQVLRMEHLVLKVLSFDLAAPTILQFLTQYFLRQRVCNKVESLSMFLGELSLVDADPFLKYLPSQIAAAAFILANYTITRASWSKTLVEMTGYTLEDLMPCVQDLHQTYLGAAQHAQQSVKEKYKGSKYHEVSLIEPPQKLILN</sequence>
<dbReference type="Pfam" id="PF16500">
    <property type="entry name" value="Cyclin_N2"/>
    <property type="match status" value="1"/>
</dbReference>
<comment type="caution">
    <text evidence="15">The sequence shown here is derived from an EMBL/GenBank/DDBJ whole genome shotgun (WGS) entry which is preliminary data.</text>
</comment>
<organism evidence="15 16">
    <name type="scientific">Bagarius yarrelli</name>
    <name type="common">Goonch</name>
    <name type="synonym">Bagrus yarrelli</name>
    <dbReference type="NCBI Taxonomy" id="175774"/>
    <lineage>
        <taxon>Eukaryota</taxon>
        <taxon>Metazoa</taxon>
        <taxon>Chordata</taxon>
        <taxon>Craniata</taxon>
        <taxon>Vertebrata</taxon>
        <taxon>Euteleostomi</taxon>
        <taxon>Actinopterygii</taxon>
        <taxon>Neopterygii</taxon>
        <taxon>Teleostei</taxon>
        <taxon>Ostariophysi</taxon>
        <taxon>Siluriformes</taxon>
        <taxon>Sisoridae</taxon>
        <taxon>Sisorinae</taxon>
        <taxon>Bagarius</taxon>
    </lineage>
</organism>
<dbReference type="Gene3D" id="1.10.472.10">
    <property type="entry name" value="Cyclin-like"/>
    <property type="match status" value="2"/>
</dbReference>
<dbReference type="SMART" id="SM01332">
    <property type="entry name" value="Cyclin_C"/>
    <property type="match status" value="1"/>
</dbReference>
<dbReference type="InterPro" id="IPR056333">
    <property type="entry name" value="BBS7_pf_dom"/>
</dbReference>
<evidence type="ECO:0000256" key="9">
    <source>
        <dbReference type="ARBA" id="ARBA00023242"/>
    </source>
</evidence>
<evidence type="ECO:0000256" key="1">
    <source>
        <dbReference type="ARBA" id="ARBA00004123"/>
    </source>
</evidence>
<dbReference type="OrthoDB" id="414590at2759"/>
<dbReference type="GO" id="GO:0005654">
    <property type="term" value="C:nucleoplasm"/>
    <property type="evidence" value="ECO:0007669"/>
    <property type="project" value="UniProtKB-ARBA"/>
</dbReference>
<dbReference type="InterPro" id="IPR056332">
    <property type="entry name" value="Beta-prop_BBS7"/>
</dbReference>
<dbReference type="SMART" id="SM00385">
    <property type="entry name" value="CYCLIN"/>
    <property type="match status" value="2"/>
</dbReference>
<dbReference type="PANTHER" id="PTHR16074:SF4">
    <property type="entry name" value="BARDET-BIEDL SYNDROME 7 PROTEIN"/>
    <property type="match status" value="1"/>
</dbReference>
<evidence type="ECO:0000256" key="6">
    <source>
        <dbReference type="ARBA" id="ARBA00022618"/>
    </source>
</evidence>
<evidence type="ECO:0000256" key="8">
    <source>
        <dbReference type="ARBA" id="ARBA00023127"/>
    </source>
</evidence>
<feature type="domain" description="Cyclin-like" evidence="13">
    <location>
        <begin position="916"/>
        <end position="1000"/>
    </location>
</feature>
<evidence type="ECO:0000256" key="12">
    <source>
        <dbReference type="SAM" id="Coils"/>
    </source>
</evidence>
<dbReference type="GO" id="GO:0036064">
    <property type="term" value="C:ciliary basal body"/>
    <property type="evidence" value="ECO:0007669"/>
    <property type="project" value="TreeGrafter"/>
</dbReference>
<evidence type="ECO:0000256" key="7">
    <source>
        <dbReference type="ARBA" id="ARBA00022776"/>
    </source>
</evidence>
<dbReference type="InterPro" id="IPR048258">
    <property type="entry name" value="Cyclins_cyclin-box"/>
</dbReference>
<protein>
    <recommendedName>
        <fullName evidence="4">Cyclin-A2</fullName>
    </recommendedName>
</protein>
<dbReference type="GO" id="GO:0005930">
    <property type="term" value="C:axoneme"/>
    <property type="evidence" value="ECO:0007669"/>
    <property type="project" value="TreeGrafter"/>
</dbReference>
<evidence type="ECO:0000259" key="13">
    <source>
        <dbReference type="SMART" id="SM00385"/>
    </source>
</evidence>
<accession>A0A556V5R4</accession>
<dbReference type="GO" id="GO:0034464">
    <property type="term" value="C:BBSome"/>
    <property type="evidence" value="ECO:0007669"/>
    <property type="project" value="TreeGrafter"/>
</dbReference>
<keyword evidence="10" id="KW-0131">Cell cycle</keyword>
<dbReference type="AlphaFoldDB" id="A0A556V5R4"/>
<evidence type="ECO:0000313" key="16">
    <source>
        <dbReference type="Proteomes" id="UP000319801"/>
    </source>
</evidence>
<keyword evidence="16" id="KW-1185">Reference proteome</keyword>
<evidence type="ECO:0000256" key="4">
    <source>
        <dbReference type="ARBA" id="ARBA00019673"/>
    </source>
</evidence>
<dbReference type="InterPro" id="IPR006671">
    <property type="entry name" value="Cyclin_N"/>
</dbReference>
<dbReference type="Pfam" id="PF23361">
    <property type="entry name" value="BBS7_pf"/>
    <property type="match status" value="1"/>
</dbReference>
<dbReference type="InterPro" id="IPR013763">
    <property type="entry name" value="Cyclin-like_dom"/>
</dbReference>
<comment type="subcellular location">
    <subcellularLocation>
        <location evidence="2">Cytoplasm</location>
    </subcellularLocation>
    <subcellularLocation>
        <location evidence="1">Nucleus</location>
    </subcellularLocation>
</comment>
<keyword evidence="5" id="KW-0963">Cytoplasm</keyword>
<keyword evidence="7" id="KW-0498">Mitosis</keyword>
<dbReference type="PROSITE" id="PS00292">
    <property type="entry name" value="CYCLINS"/>
    <property type="match status" value="1"/>
</dbReference>